<evidence type="ECO:0000256" key="1">
    <source>
        <dbReference type="SAM" id="MobiDB-lite"/>
    </source>
</evidence>
<keyword evidence="2" id="KW-0732">Signal</keyword>
<sequence>MKNANLASRWVNRCITILFLLGSPLVGAYAACCSGHGGVASCNTTTGFQMCKDGTASPTCKCKKAKSTTATTTTTKSHTTTKTTPATTTTTTTKSKSWWGGKSTTTQPATSTTKTTTTTTTSSKGCCSKHGGVAQCDASTGHLKCKDGTQSPSCACH</sequence>
<protein>
    <submittedName>
        <fullName evidence="4">Uncharacterized protein</fullName>
    </submittedName>
</protein>
<feature type="region of interest" description="Disordered" evidence="1">
    <location>
        <begin position="74"/>
        <end position="127"/>
    </location>
</feature>
<feature type="signal peptide" evidence="2">
    <location>
        <begin position="1"/>
        <end position="30"/>
    </location>
</feature>
<reference evidence="4 6" key="2">
    <citation type="submission" date="2018-06" db="EMBL/GenBank/DDBJ databases">
        <authorList>
            <consortium name="Pathogen Informatics"/>
            <person name="Doyle S."/>
        </authorList>
    </citation>
    <scope>NUCLEOTIDE SEQUENCE [LARGE SCALE GENOMIC DNA]</scope>
    <source>
        <strain evidence="4 6">NCTC11401</strain>
    </source>
</reference>
<reference evidence="3 5" key="1">
    <citation type="submission" date="2017-01" db="EMBL/GenBank/DDBJ databases">
        <authorList>
            <person name="Varghese N."/>
            <person name="Submissions S."/>
        </authorList>
    </citation>
    <scope>NUCLEOTIDE SEQUENCE [LARGE SCALE GENOMIC DNA]</scope>
    <source>
        <strain evidence="3 5">ATCC 33342</strain>
    </source>
</reference>
<keyword evidence="5" id="KW-1185">Reference proteome</keyword>
<dbReference type="EMBL" id="UGGV01000001">
    <property type="protein sequence ID" value="STO25269.1"/>
    <property type="molecule type" value="Genomic_DNA"/>
</dbReference>
<dbReference type="OrthoDB" id="5653475at2"/>
<dbReference type="Proteomes" id="UP000254374">
    <property type="component" value="Unassembled WGS sequence"/>
</dbReference>
<accession>A0A377GKB8</accession>
<evidence type="ECO:0000313" key="4">
    <source>
        <dbReference type="EMBL" id="STO25269.1"/>
    </source>
</evidence>
<evidence type="ECO:0000313" key="5">
    <source>
        <dbReference type="Proteomes" id="UP000186808"/>
    </source>
</evidence>
<evidence type="ECO:0000313" key="3">
    <source>
        <dbReference type="EMBL" id="SIR42637.1"/>
    </source>
</evidence>
<name>A0A377GKB8_9GAMM</name>
<gene>
    <name evidence="4" type="ORF">NCTC11401_02099</name>
    <name evidence="3" type="ORF">SAMN05421777_1123</name>
</gene>
<dbReference type="EMBL" id="FTNL01000012">
    <property type="protein sequence ID" value="SIR42637.1"/>
    <property type="molecule type" value="Genomic_DNA"/>
</dbReference>
<feature type="chain" id="PRO_5016871440" evidence="2">
    <location>
        <begin position="31"/>
        <end position="157"/>
    </location>
</feature>
<dbReference type="Proteomes" id="UP000186808">
    <property type="component" value="Unassembled WGS sequence"/>
</dbReference>
<feature type="compositionally biased region" description="Low complexity" evidence="1">
    <location>
        <begin position="74"/>
        <end position="124"/>
    </location>
</feature>
<evidence type="ECO:0000256" key="2">
    <source>
        <dbReference type="SAM" id="SignalP"/>
    </source>
</evidence>
<evidence type="ECO:0000313" key="6">
    <source>
        <dbReference type="Proteomes" id="UP000254374"/>
    </source>
</evidence>
<proteinExistence type="predicted"/>
<dbReference type="RefSeq" id="WP_131756843.1">
    <property type="nucleotide sequence ID" value="NZ_CAAAIX010000012.1"/>
</dbReference>
<dbReference type="AlphaFoldDB" id="A0A377GKB8"/>
<organism evidence="4 6">
    <name type="scientific">Fluoribacter gormanii</name>
    <dbReference type="NCBI Taxonomy" id="464"/>
    <lineage>
        <taxon>Bacteria</taxon>
        <taxon>Pseudomonadati</taxon>
        <taxon>Pseudomonadota</taxon>
        <taxon>Gammaproteobacteria</taxon>
        <taxon>Legionellales</taxon>
        <taxon>Legionellaceae</taxon>
        <taxon>Fluoribacter</taxon>
    </lineage>
</organism>